<reference evidence="2 3" key="2">
    <citation type="submission" date="2018-02" db="EMBL/GenBank/DDBJ databases">
        <title>Subsurface microbial communities from deep shales in Ohio and West Virginia, USA.</title>
        <authorList>
            <person name="Wrighton K."/>
        </authorList>
    </citation>
    <scope>NUCLEOTIDE SEQUENCE [LARGE SCALE GENOMIC DNA]</scope>
    <source>
        <strain evidence="2 3">UTICA-S1B9</strain>
    </source>
</reference>
<evidence type="ECO:0000313" key="2">
    <source>
        <dbReference type="EMBL" id="PPK54150.1"/>
    </source>
</evidence>
<dbReference type="EMBL" id="PTIT01000019">
    <property type="protein sequence ID" value="PPK50836.1"/>
    <property type="molecule type" value="Genomic_DNA"/>
</dbReference>
<dbReference type="AlphaFoldDB" id="A0A2S6G567"/>
<evidence type="ECO:0000313" key="3">
    <source>
        <dbReference type="Proteomes" id="UP000239446"/>
    </source>
</evidence>
<reference evidence="1 4" key="1">
    <citation type="submission" date="2018-02" db="EMBL/GenBank/DDBJ databases">
        <title>Deep subsurface shale carbon reservoir microbial communities from Ohio and West Virginia, USA.</title>
        <authorList>
            <person name="Wrighton K."/>
        </authorList>
    </citation>
    <scope>NUCLEOTIDE SEQUENCE [LARGE SCALE GENOMIC DNA]</scope>
    <source>
        <strain evidence="1 4">UTICA-S1B6</strain>
    </source>
</reference>
<accession>A0A2S6G567</accession>
<gene>
    <name evidence="2" type="ORF">B0H24_10187</name>
    <name evidence="1" type="ORF">BY455_1197</name>
</gene>
<dbReference type="Proteomes" id="UP000239446">
    <property type="component" value="Unassembled WGS sequence"/>
</dbReference>
<sequence>MSRASIFDLLHQRQPISEPETVASPVRDDYDADRLQLLDGVALTPAGLVSSDSLPEAHTPALSSSLRGADGYGLLVHEITGLAEVSEPELARLETKALRLHKLVQSALVEALMLLDRLPEETGYDVVLSAPVASGEAAGILIDRLRAVIADTHYGDWLGEIRHSQQGSDPHTTLASPDGGMPYVLWISVDSVANDKDLVSPELRNVLVQNARGKGLYPGEAAAAVLLHRLTEEGADPEHGWTLERAMVHEHPPRATRRDYEKRKAMSQMLGEFWPEDDALGAPSRIVIDAFGLPGRAVEVGGVTIERWPEIDTIDDGIGVDGLCGWVGEAVTGLMLVLALAELKPQEHAVILGVHAERCSRMWALRGPVSEATDAGEDHS</sequence>
<dbReference type="Proteomes" id="UP000239648">
    <property type="component" value="Unassembled WGS sequence"/>
</dbReference>
<proteinExistence type="predicted"/>
<evidence type="ECO:0000313" key="4">
    <source>
        <dbReference type="Proteomes" id="UP000239648"/>
    </source>
</evidence>
<comment type="caution">
    <text evidence="2">The sequence shown here is derived from an EMBL/GenBank/DDBJ whole genome shotgun (WGS) entry which is preliminary data.</text>
</comment>
<dbReference type="EMBL" id="PTIU01000018">
    <property type="protein sequence ID" value="PPK54150.1"/>
    <property type="molecule type" value="Genomic_DNA"/>
</dbReference>
<dbReference type="RefSeq" id="WP_104416586.1">
    <property type="nucleotide sequence ID" value="NZ_PTIT01000019.1"/>
</dbReference>
<keyword evidence="4" id="KW-1185">Reference proteome</keyword>
<protein>
    <submittedName>
        <fullName evidence="2">Uncharacterized protein</fullName>
    </submittedName>
</protein>
<organism evidence="2 3">
    <name type="scientific">Marinobacter persicus</name>
    <dbReference type="NCBI Taxonomy" id="930118"/>
    <lineage>
        <taxon>Bacteria</taxon>
        <taxon>Pseudomonadati</taxon>
        <taxon>Pseudomonadota</taxon>
        <taxon>Gammaproteobacteria</taxon>
        <taxon>Pseudomonadales</taxon>
        <taxon>Marinobacteraceae</taxon>
        <taxon>Marinobacter</taxon>
    </lineage>
</organism>
<evidence type="ECO:0000313" key="1">
    <source>
        <dbReference type="EMBL" id="PPK50836.1"/>
    </source>
</evidence>
<name>A0A2S6G567_9GAMM</name>
<dbReference type="OrthoDB" id="6179557at2"/>